<dbReference type="InParanoid" id="B7FP03"/>
<proteinExistence type="inferred from homology"/>
<dbReference type="GO" id="GO:0016791">
    <property type="term" value="F:phosphatase activity"/>
    <property type="evidence" value="ECO:0007669"/>
    <property type="project" value="InterPro"/>
</dbReference>
<dbReference type="Gene3D" id="3.40.50.1000">
    <property type="entry name" value="HAD superfamily/HAD-like"/>
    <property type="match status" value="1"/>
</dbReference>
<dbReference type="PANTHER" id="PTHR12315">
    <property type="entry name" value="BICOID-INTERACTING PROTEIN RELATED"/>
    <property type="match status" value="1"/>
</dbReference>
<dbReference type="STRING" id="556484.B7FP03"/>
<dbReference type="InterPro" id="IPR010036">
    <property type="entry name" value="MDP_1_eu_arc"/>
</dbReference>
<dbReference type="OrthoDB" id="2865258at2759"/>
<dbReference type="GO" id="GO:0008173">
    <property type="term" value="F:RNA methyltransferase activity"/>
    <property type="evidence" value="ECO:0007669"/>
    <property type="project" value="UniProtKB-UniRule"/>
</dbReference>
<dbReference type="KEGG" id="pti:PHATRDRAFT_31665"/>
<dbReference type="EMBL" id="CM000605">
    <property type="protein sequence ID" value="EEC51595.1"/>
    <property type="molecule type" value="Genomic_DNA"/>
</dbReference>
<organism evidence="8 9">
    <name type="scientific">Phaeodactylum tricornutum (strain CCAP 1055/1)</name>
    <dbReference type="NCBI Taxonomy" id="556484"/>
    <lineage>
        <taxon>Eukaryota</taxon>
        <taxon>Sar</taxon>
        <taxon>Stramenopiles</taxon>
        <taxon>Ochrophyta</taxon>
        <taxon>Bacillariophyta</taxon>
        <taxon>Bacillariophyceae</taxon>
        <taxon>Bacillariophycidae</taxon>
        <taxon>Naviculales</taxon>
        <taxon>Phaeodactylaceae</taxon>
        <taxon>Phaeodactylum</taxon>
    </lineage>
</organism>
<dbReference type="PROSITE" id="PS51515">
    <property type="entry name" value="BIN3_SAM"/>
    <property type="match status" value="1"/>
</dbReference>
<evidence type="ECO:0000256" key="1">
    <source>
        <dbReference type="ARBA" id="ARBA00008361"/>
    </source>
</evidence>
<comment type="similarity">
    <text evidence="1 6">Belongs to the methyltransferase superfamily.</text>
</comment>
<evidence type="ECO:0000259" key="7">
    <source>
        <dbReference type="PROSITE" id="PS51515"/>
    </source>
</evidence>
<gene>
    <name evidence="8" type="ORF">PHATRDRAFT_31665</name>
</gene>
<dbReference type="GO" id="GO:2000632">
    <property type="term" value="P:negative regulation of pre-miRNA processing"/>
    <property type="evidence" value="ECO:0007669"/>
    <property type="project" value="TreeGrafter"/>
</dbReference>
<dbReference type="PANTHER" id="PTHR12315:SF1">
    <property type="entry name" value="RNA 5'-MONOPHOSPHATE METHYLTRANSFERASE"/>
    <property type="match status" value="1"/>
</dbReference>
<accession>B7FP03</accession>
<dbReference type="GO" id="GO:0032259">
    <property type="term" value="P:methylation"/>
    <property type="evidence" value="ECO:0007669"/>
    <property type="project" value="UniProtKB-KW"/>
</dbReference>
<sequence>MSSSARAVHFPELCVFDLDACFWDQEMYEMPEVPTADNIVIGDLNGRGEGVIGVLSGPHEIRLHDGSLYALQNHADGNYPGMKVAFASSADTPFAEKIGRASLALLEVVPGMTVWDLVVKRDWNGIDVNQIGRQPPLSSNKASSHFPRLKEATGIRYDKMLFFDDCNWGDHCGMVAGRCREESTCLGPATVRTPYGLRLKEWNRGLEAYRKQVDDSKQQKPKTLRYAGSASQSTSTVFHSVLHSGDYQYQSSLPFSYLSKSMSKRNREETYSPSSSHVPLQESEQGHWYGNFHNYYNFHPVAERCRILSQPKGFLDTIASAALDQNRLQRNVELSYRYTDIGCNQGCLTIEVAKALHERLLRNHGKVSFEAIGIDLDTALIKRANSIASLSDKDSSSSRPTIQFSFRAGDVLEDESVLVQTDITSIFSTTMWIHMHGGDEGLKRVLKRVCATSKHFILIESQPSRCYRAAKMRQRRMNLTEMDVSPQRLTMRLNIEEEIENILKIDGFDRVKDDGMTTVDSNTSWNRKLRLYARR</sequence>
<dbReference type="InterPro" id="IPR029063">
    <property type="entry name" value="SAM-dependent_MTases_sf"/>
</dbReference>
<keyword evidence="9" id="KW-1185">Reference proteome</keyword>
<keyword evidence="2 6" id="KW-0489">Methyltransferase</keyword>
<name>B7FP03_PHATC</name>
<reference evidence="8 9" key="1">
    <citation type="journal article" date="2008" name="Nature">
        <title>The Phaeodactylum genome reveals the evolutionary history of diatom genomes.</title>
        <authorList>
            <person name="Bowler C."/>
            <person name="Allen A.E."/>
            <person name="Badger J.H."/>
            <person name="Grimwood J."/>
            <person name="Jabbari K."/>
            <person name="Kuo A."/>
            <person name="Maheswari U."/>
            <person name="Martens C."/>
            <person name="Maumus F."/>
            <person name="Otillar R.P."/>
            <person name="Rayko E."/>
            <person name="Salamov A."/>
            <person name="Vandepoele K."/>
            <person name="Beszteri B."/>
            <person name="Gruber A."/>
            <person name="Heijde M."/>
            <person name="Katinka M."/>
            <person name="Mock T."/>
            <person name="Valentin K."/>
            <person name="Verret F."/>
            <person name="Berges J.A."/>
            <person name="Brownlee C."/>
            <person name="Cadoret J.P."/>
            <person name="Chiovitti A."/>
            <person name="Choi C.J."/>
            <person name="Coesel S."/>
            <person name="De Martino A."/>
            <person name="Detter J.C."/>
            <person name="Durkin C."/>
            <person name="Falciatore A."/>
            <person name="Fournet J."/>
            <person name="Haruta M."/>
            <person name="Huysman M.J."/>
            <person name="Jenkins B.D."/>
            <person name="Jiroutova K."/>
            <person name="Jorgensen R.E."/>
            <person name="Joubert Y."/>
            <person name="Kaplan A."/>
            <person name="Kroger N."/>
            <person name="Kroth P.G."/>
            <person name="La Roche J."/>
            <person name="Lindquist E."/>
            <person name="Lommer M."/>
            <person name="Martin-Jezequel V."/>
            <person name="Lopez P.J."/>
            <person name="Lucas S."/>
            <person name="Mangogna M."/>
            <person name="McGinnis K."/>
            <person name="Medlin L.K."/>
            <person name="Montsant A."/>
            <person name="Oudot-Le Secq M.P."/>
            <person name="Napoli C."/>
            <person name="Obornik M."/>
            <person name="Parker M.S."/>
            <person name="Petit J.L."/>
            <person name="Porcel B.M."/>
            <person name="Poulsen N."/>
            <person name="Robison M."/>
            <person name="Rychlewski L."/>
            <person name="Rynearson T.A."/>
            <person name="Schmutz J."/>
            <person name="Shapiro H."/>
            <person name="Siaut M."/>
            <person name="Stanley M."/>
            <person name="Sussman M.R."/>
            <person name="Taylor A.R."/>
            <person name="Vardi A."/>
            <person name="von Dassow P."/>
            <person name="Vyverman W."/>
            <person name="Willis A."/>
            <person name="Wyrwicz L.S."/>
            <person name="Rokhsar D.S."/>
            <person name="Weissenbach J."/>
            <person name="Armbrust E.V."/>
            <person name="Green B.R."/>
            <person name="Van de Peer Y."/>
            <person name="Grigoriev I.V."/>
        </authorList>
    </citation>
    <scope>NUCLEOTIDE SEQUENCE [LARGE SCALE GENOMIC DNA]</scope>
    <source>
        <strain evidence="8 9">CCAP 1055/1</strain>
    </source>
</reference>
<dbReference type="eggNOG" id="KOG2899">
    <property type="taxonomic scope" value="Eukaryota"/>
</dbReference>
<evidence type="ECO:0000256" key="4">
    <source>
        <dbReference type="ARBA" id="ARBA00022691"/>
    </source>
</evidence>
<dbReference type="InterPro" id="IPR010675">
    <property type="entry name" value="Bin3_C"/>
</dbReference>
<dbReference type="Pfam" id="PF06859">
    <property type="entry name" value="Bin3"/>
    <property type="match status" value="1"/>
</dbReference>
<dbReference type="InterPro" id="IPR023214">
    <property type="entry name" value="HAD_sf"/>
</dbReference>
<protein>
    <recommendedName>
        <fullName evidence="6">RNA methyltransferase</fullName>
        <ecNumber evidence="6">2.1.1.-</ecNumber>
    </recommendedName>
</protein>
<dbReference type="GO" id="GO:0005737">
    <property type="term" value="C:cytoplasm"/>
    <property type="evidence" value="ECO:0007669"/>
    <property type="project" value="TreeGrafter"/>
</dbReference>
<evidence type="ECO:0000256" key="2">
    <source>
        <dbReference type="ARBA" id="ARBA00022603"/>
    </source>
</evidence>
<reference evidence="9" key="2">
    <citation type="submission" date="2008-08" db="EMBL/GenBank/DDBJ databases">
        <authorList>
            <consortium name="Diatom Consortium"/>
            <person name="Grigoriev I."/>
            <person name="Grimwood J."/>
            <person name="Kuo A."/>
            <person name="Otillar R.P."/>
            <person name="Salamov A."/>
            <person name="Detter J.C."/>
            <person name="Lindquist E."/>
            <person name="Shapiro H."/>
            <person name="Lucas S."/>
            <person name="Glavina del Rio T."/>
            <person name="Pitluck S."/>
            <person name="Rokhsar D."/>
            <person name="Bowler C."/>
        </authorList>
    </citation>
    <scope>GENOME REANNOTATION</scope>
    <source>
        <strain evidence="9">CCAP 1055/1</strain>
    </source>
</reference>
<dbReference type="GeneID" id="7196303"/>
<dbReference type="Proteomes" id="UP000000759">
    <property type="component" value="Chromosome 1"/>
</dbReference>
<dbReference type="RefSeq" id="XP_002177132.1">
    <property type="nucleotide sequence ID" value="XM_002177096.1"/>
</dbReference>
<evidence type="ECO:0000256" key="3">
    <source>
        <dbReference type="ARBA" id="ARBA00022679"/>
    </source>
</evidence>
<evidence type="ECO:0000256" key="6">
    <source>
        <dbReference type="RuleBase" id="RU367087"/>
    </source>
</evidence>
<dbReference type="GO" id="GO:0008171">
    <property type="term" value="F:O-methyltransferase activity"/>
    <property type="evidence" value="ECO:0007669"/>
    <property type="project" value="UniProtKB-UniRule"/>
</dbReference>
<dbReference type="Pfam" id="PF12689">
    <property type="entry name" value="Acid_PPase"/>
    <property type="match status" value="1"/>
</dbReference>
<feature type="domain" description="Bin3-type SAM" evidence="7">
    <location>
        <begin position="317"/>
        <end position="535"/>
    </location>
</feature>
<keyword evidence="3 6" id="KW-0808">Transferase</keyword>
<evidence type="ECO:0000256" key="5">
    <source>
        <dbReference type="PROSITE-ProRule" id="PRU00848"/>
    </source>
</evidence>
<dbReference type="Gene3D" id="3.40.50.150">
    <property type="entry name" value="Vaccinia Virus protein VP39"/>
    <property type="match status" value="1"/>
</dbReference>
<keyword evidence="4 5" id="KW-0949">S-adenosyl-L-methionine</keyword>
<dbReference type="AlphaFoldDB" id="B7FP03"/>
<dbReference type="SUPFAM" id="SSF53335">
    <property type="entry name" value="S-adenosyl-L-methionine-dependent methyltransferases"/>
    <property type="match status" value="1"/>
</dbReference>
<dbReference type="EC" id="2.1.1.-" evidence="6"/>
<dbReference type="InterPro" id="IPR024160">
    <property type="entry name" value="BIN3_SAM-bd_dom"/>
</dbReference>
<dbReference type="PaxDb" id="2850-Phatr31665"/>
<dbReference type="InterPro" id="IPR039772">
    <property type="entry name" value="Bin3-like"/>
</dbReference>
<evidence type="ECO:0000313" key="9">
    <source>
        <dbReference type="Proteomes" id="UP000000759"/>
    </source>
</evidence>
<dbReference type="HOGENOM" id="CLU_503886_0_0_1"/>
<evidence type="ECO:0000313" key="8">
    <source>
        <dbReference type="EMBL" id="EEC51595.1"/>
    </source>
</evidence>